<evidence type="ECO:0000313" key="1">
    <source>
        <dbReference type="EMBL" id="ARQ09333.1"/>
    </source>
</evidence>
<dbReference type="EMBL" id="CP020906">
    <property type="protein sequence ID" value="ARQ09333.1"/>
    <property type="molecule type" value="Genomic_DNA"/>
</dbReference>
<sequence>MICGSATEMFSYHSAKLAECLVMVALALRRAALSGLGIAKLPRVAADQEVQAGRLAVVSAAWQPPTLGIHALDV</sequence>
<gene>
    <name evidence="1" type="ORF">NXC12_CH01259</name>
</gene>
<reference evidence="1 2" key="1">
    <citation type="submission" date="2017-04" db="EMBL/GenBank/DDBJ databases">
        <title>Complete genome sequences of Rhizobium genomic linages associated to common bean (phaseolus vulgaris).</title>
        <authorList>
            <person name="Santamaria R.I."/>
            <person name="Bustos P."/>
            <person name="Perez-Carrascal O."/>
            <person name="Martinez-Flores I."/>
            <person name="Juarez S."/>
            <person name="Lozano L."/>
            <person name="Miranda F."/>
            <person name="Vinuesa P."/>
            <person name="Martinez-Romero E."/>
            <person name="Cevallos M.A."/>
            <person name="Romero D."/>
            <person name="Davila G."/>
            <person name="Gonzalez V."/>
        </authorList>
    </citation>
    <scope>NUCLEOTIDE SEQUENCE [LARGE SCALE GENOMIC DNA]</scope>
    <source>
        <strain evidence="1 2">NXC12</strain>
    </source>
</reference>
<protein>
    <submittedName>
        <fullName evidence="1">LysR family domain-containing protein</fullName>
    </submittedName>
</protein>
<dbReference type="Gene3D" id="3.40.190.290">
    <property type="match status" value="1"/>
</dbReference>
<dbReference type="Proteomes" id="UP000194159">
    <property type="component" value="Chromosome"/>
</dbReference>
<proteinExistence type="predicted"/>
<accession>A0AAN1BDM8</accession>
<name>A0AAN1BDM8_RHIET</name>
<evidence type="ECO:0000313" key="2">
    <source>
        <dbReference type="Proteomes" id="UP000194159"/>
    </source>
</evidence>
<organism evidence="1 2">
    <name type="scientific">Rhizobium etli</name>
    <dbReference type="NCBI Taxonomy" id="29449"/>
    <lineage>
        <taxon>Bacteria</taxon>
        <taxon>Pseudomonadati</taxon>
        <taxon>Pseudomonadota</taxon>
        <taxon>Alphaproteobacteria</taxon>
        <taxon>Hyphomicrobiales</taxon>
        <taxon>Rhizobiaceae</taxon>
        <taxon>Rhizobium/Agrobacterium group</taxon>
        <taxon>Rhizobium</taxon>
    </lineage>
</organism>
<dbReference type="SUPFAM" id="SSF53850">
    <property type="entry name" value="Periplasmic binding protein-like II"/>
    <property type="match status" value="1"/>
</dbReference>
<dbReference type="AlphaFoldDB" id="A0AAN1BDM8"/>